<dbReference type="SMART" id="SM00858">
    <property type="entry name" value="SAF"/>
    <property type="match status" value="1"/>
</dbReference>
<gene>
    <name evidence="3" type="primary">cpaB</name>
    <name evidence="3" type="ORF">K6V98_02480</name>
</gene>
<evidence type="ECO:0000259" key="2">
    <source>
        <dbReference type="SMART" id="SM00858"/>
    </source>
</evidence>
<protein>
    <submittedName>
        <fullName evidence="3">Flp pilus assembly protein CpaB</fullName>
    </submittedName>
</protein>
<dbReference type="RefSeq" id="WP_222198958.1">
    <property type="nucleotide sequence ID" value="NZ_JAIMFO010000004.1"/>
</dbReference>
<evidence type="ECO:0000313" key="3">
    <source>
        <dbReference type="EMBL" id="MBY4797232.1"/>
    </source>
</evidence>
<feature type="domain" description="SAF" evidence="2">
    <location>
        <begin position="48"/>
        <end position="110"/>
    </location>
</feature>
<organism evidence="3 4">
    <name type="scientific">Collinsella ureilytica</name>
    <dbReference type="NCBI Taxonomy" id="2869515"/>
    <lineage>
        <taxon>Bacteria</taxon>
        <taxon>Bacillati</taxon>
        <taxon>Actinomycetota</taxon>
        <taxon>Coriobacteriia</taxon>
        <taxon>Coriobacteriales</taxon>
        <taxon>Coriobacteriaceae</taxon>
        <taxon>Collinsella</taxon>
    </lineage>
</organism>
<evidence type="ECO:0000313" key="4">
    <source>
        <dbReference type="Proteomes" id="UP000700908"/>
    </source>
</evidence>
<dbReference type="Gene3D" id="3.90.1210.10">
    <property type="entry name" value="Antifreeze-like/N-acetylneuraminic acid synthase C-terminal domain"/>
    <property type="match status" value="1"/>
</dbReference>
<keyword evidence="4" id="KW-1185">Reference proteome</keyword>
<accession>A0ABS7MIN2</accession>
<dbReference type="CDD" id="cd11614">
    <property type="entry name" value="SAF_CpaB_FlgA_like"/>
    <property type="match status" value="1"/>
</dbReference>
<keyword evidence="1" id="KW-0732">Signal</keyword>
<dbReference type="Proteomes" id="UP000700908">
    <property type="component" value="Unassembled WGS sequence"/>
</dbReference>
<sequence>MKPKMRLLISLATGAAAALFAFGYATSVKAEAARTQRETMERFGGELVQVLVATRDIEPGEVIDAANVVLEDWVASLVPADAQTSMAETQGKTATSRIPRRAVLCPQYFLARERGAEVPAGTVALAVASDAEHSVGGSLARGDAVDVYVSRDGIADLICSACVLDTSARAEGNTKISWVSLAVAPEHVREVLLAASQAPISLTLPAVATGKEG</sequence>
<feature type="chain" id="PRO_5046229845" evidence="1">
    <location>
        <begin position="31"/>
        <end position="213"/>
    </location>
</feature>
<name>A0ABS7MIN2_9ACTN</name>
<dbReference type="Pfam" id="PF08666">
    <property type="entry name" value="SAF"/>
    <property type="match status" value="1"/>
</dbReference>
<reference evidence="3 4" key="1">
    <citation type="submission" date="2021-08" db="EMBL/GenBank/DDBJ databases">
        <title>Collinsella faecalis sp. nov. isolated from swine faeces.</title>
        <authorList>
            <person name="Oh B.S."/>
            <person name="Lee J.H."/>
        </authorList>
    </citation>
    <scope>NUCLEOTIDE SEQUENCE [LARGE SCALE GENOMIC DNA]</scope>
    <source>
        <strain evidence="3 4">AGMB00827</strain>
    </source>
</reference>
<dbReference type="InterPro" id="IPR017592">
    <property type="entry name" value="Pilus_assmbl_Flp-typ_CpaB"/>
</dbReference>
<dbReference type="EMBL" id="JAIMFO010000004">
    <property type="protein sequence ID" value="MBY4797232.1"/>
    <property type="molecule type" value="Genomic_DNA"/>
</dbReference>
<dbReference type="InterPro" id="IPR013974">
    <property type="entry name" value="SAF"/>
</dbReference>
<feature type="signal peptide" evidence="1">
    <location>
        <begin position="1"/>
        <end position="30"/>
    </location>
</feature>
<evidence type="ECO:0000256" key="1">
    <source>
        <dbReference type="SAM" id="SignalP"/>
    </source>
</evidence>
<proteinExistence type="predicted"/>
<comment type="caution">
    <text evidence="3">The sequence shown here is derived from an EMBL/GenBank/DDBJ whole genome shotgun (WGS) entry which is preliminary data.</text>
</comment>
<dbReference type="NCBIfam" id="TIGR03177">
    <property type="entry name" value="pilus_cpaB"/>
    <property type="match status" value="1"/>
</dbReference>